<keyword evidence="2" id="KW-1185">Reference proteome</keyword>
<dbReference type="Proteomes" id="UP001474421">
    <property type="component" value="Unassembled WGS sequence"/>
</dbReference>
<accession>A0AAW1BPS8</accession>
<protein>
    <submittedName>
        <fullName evidence="1">Cbp53E: Calbindin-32</fullName>
    </submittedName>
</protein>
<proteinExistence type="predicted"/>
<dbReference type="AlphaFoldDB" id="A0AAW1BPS8"/>
<sequence>MFPDEGACVNTIAANLEGEVAEWMTVLHNKGAPELGNISTFIEELRARFGDPTQACWVEQVHG</sequence>
<name>A0AAW1BPS8_CROAD</name>
<dbReference type="EMBL" id="JAOTOJ010000003">
    <property type="protein sequence ID" value="KAK9403785.1"/>
    <property type="molecule type" value="Genomic_DNA"/>
</dbReference>
<comment type="caution">
    <text evidence="1">The sequence shown here is derived from an EMBL/GenBank/DDBJ whole genome shotgun (WGS) entry which is preliminary data.</text>
</comment>
<organism evidence="1 2">
    <name type="scientific">Crotalus adamanteus</name>
    <name type="common">Eastern diamondback rattlesnake</name>
    <dbReference type="NCBI Taxonomy" id="8729"/>
    <lineage>
        <taxon>Eukaryota</taxon>
        <taxon>Metazoa</taxon>
        <taxon>Chordata</taxon>
        <taxon>Craniata</taxon>
        <taxon>Vertebrata</taxon>
        <taxon>Euteleostomi</taxon>
        <taxon>Lepidosauria</taxon>
        <taxon>Squamata</taxon>
        <taxon>Bifurcata</taxon>
        <taxon>Unidentata</taxon>
        <taxon>Episquamata</taxon>
        <taxon>Toxicofera</taxon>
        <taxon>Serpentes</taxon>
        <taxon>Colubroidea</taxon>
        <taxon>Viperidae</taxon>
        <taxon>Crotalinae</taxon>
        <taxon>Crotalus</taxon>
    </lineage>
</organism>
<reference evidence="1 2" key="1">
    <citation type="journal article" date="2024" name="Proc. Natl. Acad. Sci. U.S.A.">
        <title>The genetic regulatory architecture and epigenomic basis for age-related changes in rattlesnake venom.</title>
        <authorList>
            <person name="Hogan M.P."/>
            <person name="Holding M.L."/>
            <person name="Nystrom G.S."/>
            <person name="Colston T.J."/>
            <person name="Bartlett D.A."/>
            <person name="Mason A.J."/>
            <person name="Ellsworth S.A."/>
            <person name="Rautsaw R.M."/>
            <person name="Lawrence K.C."/>
            <person name="Strickland J.L."/>
            <person name="He B."/>
            <person name="Fraser P."/>
            <person name="Margres M.J."/>
            <person name="Gilbert D.M."/>
            <person name="Gibbs H.L."/>
            <person name="Parkinson C.L."/>
            <person name="Rokyta D.R."/>
        </authorList>
    </citation>
    <scope>NUCLEOTIDE SEQUENCE [LARGE SCALE GENOMIC DNA]</scope>
    <source>
        <strain evidence="1">DRR0105</strain>
    </source>
</reference>
<evidence type="ECO:0000313" key="2">
    <source>
        <dbReference type="Proteomes" id="UP001474421"/>
    </source>
</evidence>
<gene>
    <name evidence="1" type="ORF">NXF25_008612</name>
</gene>
<evidence type="ECO:0000313" key="1">
    <source>
        <dbReference type="EMBL" id="KAK9403785.1"/>
    </source>
</evidence>